<accession>A0A1D1W2Z2</accession>
<reference evidence="1 2" key="1">
    <citation type="journal article" date="2016" name="Nat. Commun.">
        <title>Extremotolerant tardigrade genome and improved radiotolerance of human cultured cells by tardigrade-unique protein.</title>
        <authorList>
            <person name="Hashimoto T."/>
            <person name="Horikawa D.D."/>
            <person name="Saito Y."/>
            <person name="Kuwahara H."/>
            <person name="Kozuka-Hata H."/>
            <person name="Shin-I T."/>
            <person name="Minakuchi Y."/>
            <person name="Ohishi K."/>
            <person name="Motoyama A."/>
            <person name="Aizu T."/>
            <person name="Enomoto A."/>
            <person name="Kondo K."/>
            <person name="Tanaka S."/>
            <person name="Hara Y."/>
            <person name="Koshikawa S."/>
            <person name="Sagara H."/>
            <person name="Miura T."/>
            <person name="Yokobori S."/>
            <person name="Miyagawa K."/>
            <person name="Suzuki Y."/>
            <person name="Kubo T."/>
            <person name="Oyama M."/>
            <person name="Kohara Y."/>
            <person name="Fujiyama A."/>
            <person name="Arakawa K."/>
            <person name="Katayama T."/>
            <person name="Toyoda A."/>
            <person name="Kunieda T."/>
        </authorList>
    </citation>
    <scope>NUCLEOTIDE SEQUENCE [LARGE SCALE GENOMIC DNA]</scope>
    <source>
        <strain evidence="1 2">YOKOZUNA-1</strain>
    </source>
</reference>
<evidence type="ECO:0000313" key="2">
    <source>
        <dbReference type="Proteomes" id="UP000186922"/>
    </source>
</evidence>
<dbReference type="OrthoDB" id="10659055at2759"/>
<protein>
    <submittedName>
        <fullName evidence="1">Uncharacterized protein</fullName>
    </submittedName>
</protein>
<gene>
    <name evidence="1" type="primary">RvY_17680-1</name>
    <name evidence="1" type="synonym">RvY_17680.1</name>
    <name evidence="1" type="ORF">RvY_17680</name>
</gene>
<dbReference type="AlphaFoldDB" id="A0A1D1W2Z2"/>
<sequence>MARGTRGTRMETFAQYSHGHNTVKLDFGPSTYSSKPTRLVPIRGKFEQEENVAVHLVPTRPAAPTSSARRSLRQPRVTLSPLQLCLLQIVQDLQMHVPDYTLHYPPPPPSSKVTSATAPVVKPRQTQTKSQVHPAYLPGMTYHVYEEVSLPAKNKVTFAGASSSKIPGSTVRCR</sequence>
<dbReference type="Proteomes" id="UP000186922">
    <property type="component" value="Unassembled WGS sequence"/>
</dbReference>
<evidence type="ECO:0000313" key="1">
    <source>
        <dbReference type="EMBL" id="GAV07900.1"/>
    </source>
</evidence>
<name>A0A1D1W2Z2_RAMVA</name>
<proteinExistence type="predicted"/>
<keyword evidence="2" id="KW-1185">Reference proteome</keyword>
<dbReference type="EMBL" id="BDGG01000016">
    <property type="protein sequence ID" value="GAV07900.1"/>
    <property type="molecule type" value="Genomic_DNA"/>
</dbReference>
<comment type="caution">
    <text evidence="1">The sequence shown here is derived from an EMBL/GenBank/DDBJ whole genome shotgun (WGS) entry which is preliminary data.</text>
</comment>
<organism evidence="1 2">
    <name type="scientific">Ramazzottius varieornatus</name>
    <name type="common">Water bear</name>
    <name type="synonym">Tardigrade</name>
    <dbReference type="NCBI Taxonomy" id="947166"/>
    <lineage>
        <taxon>Eukaryota</taxon>
        <taxon>Metazoa</taxon>
        <taxon>Ecdysozoa</taxon>
        <taxon>Tardigrada</taxon>
        <taxon>Eutardigrada</taxon>
        <taxon>Parachela</taxon>
        <taxon>Hypsibioidea</taxon>
        <taxon>Ramazzottiidae</taxon>
        <taxon>Ramazzottius</taxon>
    </lineage>
</organism>